<feature type="region of interest" description="Disordered" evidence="1">
    <location>
        <begin position="1326"/>
        <end position="1438"/>
    </location>
</feature>
<feature type="region of interest" description="Disordered" evidence="1">
    <location>
        <begin position="737"/>
        <end position="808"/>
    </location>
</feature>
<name>A0A0R3T796_RODNA</name>
<feature type="region of interest" description="Disordered" evidence="1">
    <location>
        <begin position="1201"/>
        <end position="1263"/>
    </location>
</feature>
<sequence>MILFVVPFRILSAFIRTLNNAANAIVSAHKSRHLDNSASRSQSTRLASVFAYTAVPHLLTCLLEHIFGGDAASHLWQLHQENDATPTTSQLISRFTKEVCAPIFEQWAQLTNGPLREAQIFPSNAENARSDKTLQAEDLKNVVDKPLDSSGEPESSNNAQHETVTPLISETATNEVIKTLEEPILNSASIKEEVSLENNASISNQPSIIIPSSVVQSPIDQQTVPMVEGLQLPQITNAEDIEVAFLKESVPSSEPNEVLPNKVAISEVPFKSDEGESLPNATYASAVRSPLASECQLLSGSTPSPLKRDLLKTRHQESQEPLSTAKSELDEDVVASKQKLIENSNTFGNDDLKSEMKGGFVESEPKIETFSTERTPSEPTFQFSEIDHIKENLVDENSSSSVLDRVGLTADSEEVEQFTATNSGMKQDSTEIPLERIDAEDRRGKQIAQDFTTGWSSVVTSSNLKLEEPDEPSRKRDDLHCTEQSYSQAVNPEVSDLPITTGHGESASMFMDQPENVVSDSFNAENNSEVNNAEYTESIVKVENVKIEESFPNQVGGIYDLPAVQNQISEEVACNTATEETELGSEEILSESELKASLDSPEVPSYAKIEDREKDGMEKIDTDILNSVAGHSGIKGDICSLNTIGNNIEPFLRDVGAESIDLSPSYAHLSSECKEPCGRTCIPGLSNAKLENSEDVHEVVGSETPTQRISTMIELEESINIDKDGSVWKEKDELYSDSLTEEGASRTNDNLTRIEHPEGNNFKTEISEEVSTQSIANPTTQEQTSDVNSPKCVADQSVEPDESWQDGDDLLKGTEIELANPNECKTDVEPAVQSNLSSLFGSQEIEVKPEPREPSSQNILSEEDRSSSLPEVDHQEVGTVKDACGSREDKGVDLEVEGIEESETPPALQSAEAITTTLSGEVNDIKRSLNCAAKSEAFDLSSLTTFVSEPSEDTKISMETKVGVKQYAASDDNCVQSNLDILVETQVTEMEAGPLMQLPEEKQKSNFLDGEYQDVECAWVDDVNEWDEVGRIDINEIEAKKSLTSAETVIPSKESSNIGEFLDYQVNSEGTGPSDFTPSNKELLEDIPVLPNEFITTVLSKEQDEKTKSLDYHAKFEFFEPTSIPSVNEISEEEEGEAKAAENLDGWGGDADLDIGELENKGNFDLTEVTESVIAPHNFGKADVAIASSEKFADLVSMKSDHNSLGERHSKESENPGPLPCGSPKAADALDENSNALSEGGNLDEIKSSSGLIGRHPSDENFSNVEIAGEESENANFGSCECWEDDNWLEERDPTETLPQVSKSVFPDPITQNTQAGLGIELEVSDKEGEQTYWDDDDATWGEGPDQIKVFPINSETNAQTPDEKNTLEAAPELESTGWEGDENNWGDDIELQRDDMEINKSIADQTSPSTTSLFVPASNEGDSGTIPKDRSKGAKID</sequence>
<dbReference type="Proteomes" id="UP000278807">
    <property type="component" value="Unassembled WGS sequence"/>
</dbReference>
<evidence type="ECO:0000256" key="1">
    <source>
        <dbReference type="SAM" id="MobiDB-lite"/>
    </source>
</evidence>
<evidence type="ECO:0000313" key="4">
    <source>
        <dbReference type="WBParaSite" id="HNAJ_0000293401-mRNA-1"/>
    </source>
</evidence>
<feature type="compositionally biased region" description="Polar residues" evidence="1">
    <location>
        <begin position="761"/>
        <end position="788"/>
    </location>
</feature>
<feature type="region of interest" description="Disordered" evidence="1">
    <location>
        <begin position="842"/>
        <end position="874"/>
    </location>
</feature>
<feature type="compositionally biased region" description="Acidic residues" evidence="1">
    <location>
        <begin position="798"/>
        <end position="808"/>
    </location>
</feature>
<reference evidence="2 3" key="2">
    <citation type="submission" date="2018-11" db="EMBL/GenBank/DDBJ databases">
        <authorList>
            <consortium name="Pathogen Informatics"/>
        </authorList>
    </citation>
    <scope>NUCLEOTIDE SEQUENCE [LARGE SCALE GENOMIC DNA]</scope>
</reference>
<feature type="compositionally biased region" description="Basic and acidic residues" evidence="1">
    <location>
        <begin position="1201"/>
        <end position="1214"/>
    </location>
</feature>
<reference evidence="4" key="1">
    <citation type="submission" date="2017-02" db="UniProtKB">
        <authorList>
            <consortium name="WormBaseParasite"/>
        </authorList>
    </citation>
    <scope>IDENTIFICATION</scope>
</reference>
<evidence type="ECO:0000313" key="3">
    <source>
        <dbReference type="Proteomes" id="UP000278807"/>
    </source>
</evidence>
<keyword evidence="3" id="KW-1185">Reference proteome</keyword>
<accession>A0A0R3T796</accession>
<protein>
    <submittedName>
        <fullName evidence="4">Serine/threonine-protein phosphatase 4 regulatory subunit 2</fullName>
    </submittedName>
</protein>
<feature type="compositionally biased region" description="Acidic residues" evidence="1">
    <location>
        <begin position="1380"/>
        <end position="1390"/>
    </location>
</feature>
<feature type="region of interest" description="Disordered" evidence="1">
    <location>
        <begin position="462"/>
        <end position="507"/>
    </location>
</feature>
<feature type="compositionally biased region" description="Polar residues" evidence="1">
    <location>
        <begin position="1403"/>
        <end position="1414"/>
    </location>
</feature>
<feature type="compositionally biased region" description="Basic and acidic residues" evidence="1">
    <location>
        <begin position="862"/>
        <end position="874"/>
    </location>
</feature>
<feature type="compositionally biased region" description="Basic and acidic residues" evidence="1">
    <location>
        <begin position="465"/>
        <end position="481"/>
    </location>
</feature>
<organism evidence="4">
    <name type="scientific">Rodentolepis nana</name>
    <name type="common">Dwarf tapeworm</name>
    <name type="synonym">Hymenolepis nana</name>
    <dbReference type="NCBI Taxonomy" id="102285"/>
    <lineage>
        <taxon>Eukaryota</taxon>
        <taxon>Metazoa</taxon>
        <taxon>Spiralia</taxon>
        <taxon>Lophotrochozoa</taxon>
        <taxon>Platyhelminthes</taxon>
        <taxon>Cestoda</taxon>
        <taxon>Eucestoda</taxon>
        <taxon>Cyclophyllidea</taxon>
        <taxon>Hymenolepididae</taxon>
        <taxon>Rodentolepis</taxon>
    </lineage>
</organism>
<proteinExistence type="predicted"/>
<evidence type="ECO:0000313" key="2">
    <source>
        <dbReference type="EMBL" id="VDN98792.1"/>
    </source>
</evidence>
<dbReference type="EMBL" id="UZAE01001583">
    <property type="protein sequence ID" value="VDN98792.1"/>
    <property type="molecule type" value="Genomic_DNA"/>
</dbReference>
<gene>
    <name evidence="2" type="ORF">HNAJ_LOCUS2933</name>
</gene>
<dbReference type="WBParaSite" id="HNAJ_0000293401-mRNA-1">
    <property type="protein sequence ID" value="HNAJ_0000293401-mRNA-1"/>
    <property type="gene ID" value="HNAJ_0000293401"/>
</dbReference>
<feature type="compositionally biased region" description="Basic and acidic residues" evidence="1">
    <location>
        <begin position="1428"/>
        <end position="1438"/>
    </location>
</feature>